<dbReference type="InterPro" id="IPR000182">
    <property type="entry name" value="GNAT_dom"/>
</dbReference>
<sequence>MQLRPGIRVVLRYRDGESATDALGTVEDVTDDTVTVRTKRGSTVVQRDAILLAHEVPPAPVRTGLPHEVVSAVDLRRISAAAWLPPESTWLHSDNVRAEAEGATDFVQTGWLLRSEPAAPSKRANSTLPLDDPGMPAAQALDAVENWYTSRDARPMVQIYSADASSALTPACAELGPLLRERGYEAMPPTLLLAGATREAAAGATRAADAALPGLTIEVSDSPSADYLAALGYPADHEGHEAFRRLLTSAEQVQFLTAWAHHPDGSRSPVSACRLVEVSRWAVVTNLVTQPALRRRGAGRAIVRAAIATAAGRGVRSFLAEVESDNTASIALFESLGAAVAQRAWFARR</sequence>
<dbReference type="Pfam" id="PF00583">
    <property type="entry name" value="Acetyltransf_1"/>
    <property type="match status" value="1"/>
</dbReference>
<keyword evidence="2" id="KW-0012">Acyltransferase</keyword>
<evidence type="ECO:0000259" key="3">
    <source>
        <dbReference type="PROSITE" id="PS51186"/>
    </source>
</evidence>
<evidence type="ECO:0000256" key="2">
    <source>
        <dbReference type="ARBA" id="ARBA00023315"/>
    </source>
</evidence>
<reference evidence="5" key="1">
    <citation type="submission" date="2017-02" db="EMBL/GenBank/DDBJ databases">
        <authorList>
            <person name="Dridi B."/>
        </authorList>
    </citation>
    <scope>NUCLEOTIDE SEQUENCE [LARGE SCALE GENOMIC DNA]</scope>
    <source>
        <strain evidence="5">B Co 03.10</strain>
    </source>
</reference>
<name>A0A1X6XNF7_9MICO</name>
<gene>
    <name evidence="4" type="ORF">FM105_12170</name>
</gene>
<keyword evidence="5" id="KW-1185">Reference proteome</keyword>
<dbReference type="EMBL" id="FWFF01000019">
    <property type="protein sequence ID" value="SLN00077.1"/>
    <property type="molecule type" value="Genomic_DNA"/>
</dbReference>
<dbReference type="AlphaFoldDB" id="A0A1X6XNF7"/>
<dbReference type="Gene3D" id="3.40.630.30">
    <property type="match status" value="1"/>
</dbReference>
<keyword evidence="1 4" id="KW-0808">Transferase</keyword>
<dbReference type="GO" id="GO:0016747">
    <property type="term" value="F:acyltransferase activity, transferring groups other than amino-acyl groups"/>
    <property type="evidence" value="ECO:0007669"/>
    <property type="project" value="InterPro"/>
</dbReference>
<organism evidence="4 5">
    <name type="scientific">Brevibacterium yomogidense</name>
    <dbReference type="NCBI Taxonomy" id="946573"/>
    <lineage>
        <taxon>Bacteria</taxon>
        <taxon>Bacillati</taxon>
        <taxon>Actinomycetota</taxon>
        <taxon>Actinomycetes</taxon>
        <taxon>Micrococcales</taxon>
        <taxon>Brevibacteriaceae</taxon>
        <taxon>Brevibacterium</taxon>
    </lineage>
</organism>
<evidence type="ECO:0000313" key="5">
    <source>
        <dbReference type="Proteomes" id="UP000196581"/>
    </source>
</evidence>
<dbReference type="RefSeq" id="WP_087008570.1">
    <property type="nucleotide sequence ID" value="NZ_FWFF01000019.1"/>
</dbReference>
<accession>A0A1X6XNF7</accession>
<dbReference type="PANTHER" id="PTHR43420">
    <property type="entry name" value="ACETYLTRANSFERASE"/>
    <property type="match status" value="1"/>
</dbReference>
<proteinExistence type="predicted"/>
<dbReference type="CDD" id="cd04301">
    <property type="entry name" value="NAT_SF"/>
    <property type="match status" value="1"/>
</dbReference>
<dbReference type="InterPro" id="IPR016181">
    <property type="entry name" value="Acyl_CoA_acyltransferase"/>
</dbReference>
<evidence type="ECO:0000256" key="1">
    <source>
        <dbReference type="ARBA" id="ARBA00022679"/>
    </source>
</evidence>
<protein>
    <submittedName>
        <fullName evidence="4">Histone acetyltransferase HPA2 and related acetyltransferases</fullName>
    </submittedName>
</protein>
<evidence type="ECO:0000313" key="4">
    <source>
        <dbReference type="EMBL" id="SLN00077.1"/>
    </source>
</evidence>
<dbReference type="Proteomes" id="UP000196581">
    <property type="component" value="Unassembled WGS sequence"/>
</dbReference>
<dbReference type="InterPro" id="IPR050680">
    <property type="entry name" value="YpeA/RimI_acetyltransf"/>
</dbReference>
<feature type="domain" description="N-acetyltransferase" evidence="3">
    <location>
        <begin position="217"/>
        <end position="349"/>
    </location>
</feature>
<dbReference type="PROSITE" id="PS51186">
    <property type="entry name" value="GNAT"/>
    <property type="match status" value="1"/>
</dbReference>
<dbReference type="SUPFAM" id="SSF55729">
    <property type="entry name" value="Acyl-CoA N-acyltransferases (Nat)"/>
    <property type="match status" value="1"/>
</dbReference>